<sequence>MPIEKDSTVPRPLLQKAVTEIILANHVNQFIGFLAEIGYICASLSASNSENVPLNQLEQDFQFLQELFVREFIFVPGQTFDRFYSALTRLETAKVVRIHENVVEIQDSEAVKQLNNFLMPFVRSYSLTLNTIRSFGPRLHLFSSKTVIPKIQQEIAKMIEDDPKNAISLRLSFLSKEIINNAFHFATHNQLVHVKAWNSLELDSDKMNSFLNRLTRFDVMVADAVPTPTLRSRI</sequence>
<organism evidence="1 2">
    <name type="scientific">Panagrolaimus sp. JU765</name>
    <dbReference type="NCBI Taxonomy" id="591449"/>
    <lineage>
        <taxon>Eukaryota</taxon>
        <taxon>Metazoa</taxon>
        <taxon>Ecdysozoa</taxon>
        <taxon>Nematoda</taxon>
        <taxon>Chromadorea</taxon>
        <taxon>Rhabditida</taxon>
        <taxon>Tylenchina</taxon>
        <taxon>Panagrolaimomorpha</taxon>
        <taxon>Panagrolaimoidea</taxon>
        <taxon>Panagrolaimidae</taxon>
        <taxon>Panagrolaimus</taxon>
    </lineage>
</organism>
<name>A0AC34Q7D2_9BILA</name>
<protein>
    <submittedName>
        <fullName evidence="2">GPAT/DHAPAT C-terminal domain-containing protein</fullName>
    </submittedName>
</protein>
<accession>A0AC34Q7D2</accession>
<reference evidence="2" key="1">
    <citation type="submission" date="2022-11" db="UniProtKB">
        <authorList>
            <consortium name="WormBaseParasite"/>
        </authorList>
    </citation>
    <scope>IDENTIFICATION</scope>
</reference>
<evidence type="ECO:0000313" key="1">
    <source>
        <dbReference type="Proteomes" id="UP000887576"/>
    </source>
</evidence>
<dbReference type="Proteomes" id="UP000887576">
    <property type="component" value="Unplaced"/>
</dbReference>
<proteinExistence type="predicted"/>
<dbReference type="WBParaSite" id="JU765_v2.g13701.t1">
    <property type="protein sequence ID" value="JU765_v2.g13701.t1"/>
    <property type="gene ID" value="JU765_v2.g13701"/>
</dbReference>
<evidence type="ECO:0000313" key="2">
    <source>
        <dbReference type="WBParaSite" id="JU765_v2.g13701.t1"/>
    </source>
</evidence>